<evidence type="ECO:0000313" key="3">
    <source>
        <dbReference type="EMBL" id="CAM74660.1"/>
    </source>
</evidence>
<evidence type="ECO:0008006" key="4">
    <source>
        <dbReference type="Google" id="ProtNLM"/>
    </source>
</evidence>
<dbReference type="PANTHER" id="PTHR33542">
    <property type="entry name" value="SIROHYDROCHLORIN FERROCHELATASE, CHLOROPLASTIC"/>
    <property type="match status" value="1"/>
</dbReference>
<gene>
    <name evidence="3" type="ORF">MGR_1886</name>
</gene>
<dbReference type="GO" id="GO:0016829">
    <property type="term" value="F:lyase activity"/>
    <property type="evidence" value="ECO:0007669"/>
    <property type="project" value="UniProtKB-KW"/>
</dbReference>
<sequence>MKDAAIILVGHGSARHPDSAAPIIALAAELKRRGPWAEAAAVFMKQPPHLDQALDLVEAENVVVIPVFAGKGYYTDSLIPKAMGLDGPETRRQGRNILYTAPAGGNPRIPGLMACRADGVAREQGWAPAETSLLLIAHGSSRPGGAGDTPRAIAAAIAGHNHFAEVVLVFLEQEPLATHWPQMVKGDKVVALPLLVAQGMHASQDIPPLFGLVSGQTGPVEIHDRTVVLATGLGAEPELVDIIAEMAETALSARP</sequence>
<dbReference type="Pfam" id="PF01903">
    <property type="entry name" value="CbiX"/>
    <property type="match status" value="2"/>
</dbReference>
<dbReference type="PANTHER" id="PTHR33542:SF3">
    <property type="entry name" value="SIROHYDROCHLORIN FERROCHELATASE, CHLOROPLASTIC"/>
    <property type="match status" value="1"/>
</dbReference>
<dbReference type="InterPro" id="IPR002762">
    <property type="entry name" value="CbiX-like"/>
</dbReference>
<reference evidence="3" key="1">
    <citation type="journal article" date="2007" name="J. Bacteriol.">
        <title>Comparative genome analysis of four magnetotactic bacteria reveals a complex set of group-specific genes implicated in magnetosome biomineralization and function.</title>
        <authorList>
            <person name="Richter M."/>
            <person name="Kube M."/>
            <person name="Bazylinski D.A."/>
            <person name="Lombardot T."/>
            <person name="Gloeckner F.O."/>
            <person name="Reinhardt R."/>
            <person name="Schueler D."/>
        </authorList>
    </citation>
    <scope>NUCLEOTIDE SEQUENCE</scope>
    <source>
        <strain evidence="3">MSR-1</strain>
    </source>
</reference>
<dbReference type="SUPFAM" id="SSF53800">
    <property type="entry name" value="Chelatase"/>
    <property type="match status" value="1"/>
</dbReference>
<dbReference type="RefSeq" id="WP_024081876.1">
    <property type="nucleotide sequence ID" value="NZ_CP027527.1"/>
</dbReference>
<dbReference type="EMBL" id="CU459003">
    <property type="protein sequence ID" value="CAM74660.1"/>
    <property type="molecule type" value="Genomic_DNA"/>
</dbReference>
<keyword evidence="1" id="KW-0479">Metal-binding</keyword>
<dbReference type="InterPro" id="IPR050963">
    <property type="entry name" value="Sirohydro_Cobaltochel/CbiX"/>
</dbReference>
<protein>
    <recommendedName>
        <fullName evidence="4">Cobalamin (Vitamin B12) biosynthesis CbiX protein</fullName>
    </recommendedName>
</protein>
<organism evidence="3">
    <name type="scientific">Magnetospirillum gryphiswaldense</name>
    <dbReference type="NCBI Taxonomy" id="55518"/>
    <lineage>
        <taxon>Bacteria</taxon>
        <taxon>Pseudomonadati</taxon>
        <taxon>Pseudomonadota</taxon>
        <taxon>Alphaproteobacteria</taxon>
        <taxon>Rhodospirillales</taxon>
        <taxon>Rhodospirillaceae</taxon>
        <taxon>Magnetospirillum</taxon>
    </lineage>
</organism>
<dbReference type="CDD" id="cd03416">
    <property type="entry name" value="CbiX_SirB_N"/>
    <property type="match status" value="2"/>
</dbReference>
<proteinExistence type="predicted"/>
<dbReference type="Gene3D" id="3.40.50.1400">
    <property type="match status" value="2"/>
</dbReference>
<evidence type="ECO:0000256" key="2">
    <source>
        <dbReference type="ARBA" id="ARBA00023239"/>
    </source>
</evidence>
<dbReference type="NCBIfam" id="NF002671">
    <property type="entry name" value="PRK02395.1-3"/>
    <property type="match status" value="1"/>
</dbReference>
<evidence type="ECO:0000256" key="1">
    <source>
        <dbReference type="ARBA" id="ARBA00022723"/>
    </source>
</evidence>
<accession>A4TVK3</accession>
<dbReference type="GO" id="GO:0046872">
    <property type="term" value="F:metal ion binding"/>
    <property type="evidence" value="ECO:0007669"/>
    <property type="project" value="UniProtKB-KW"/>
</dbReference>
<keyword evidence="2" id="KW-0456">Lyase</keyword>
<name>A4TVK3_9PROT</name>
<dbReference type="AlphaFoldDB" id="A4TVK3"/>